<reference evidence="1" key="1">
    <citation type="submission" date="2019-10" db="EMBL/GenBank/DDBJ databases">
        <title>Conservation and host-specific expression of non-tandemly repeated heterogenous ribosome RNA gene in arbuscular mycorrhizal fungi.</title>
        <authorList>
            <person name="Maeda T."/>
            <person name="Kobayashi Y."/>
            <person name="Nakagawa T."/>
            <person name="Ezawa T."/>
            <person name="Yamaguchi K."/>
            <person name="Bino T."/>
            <person name="Nishimoto Y."/>
            <person name="Shigenobu S."/>
            <person name="Kawaguchi M."/>
        </authorList>
    </citation>
    <scope>NUCLEOTIDE SEQUENCE</scope>
    <source>
        <strain evidence="1">HR1</strain>
    </source>
</reference>
<proteinExistence type="predicted"/>
<gene>
    <name evidence="1" type="ORF">RCL2_002500400</name>
</gene>
<dbReference type="InterPro" id="IPR013262">
    <property type="entry name" value="OMP_MIM1/TOM13_mt"/>
</dbReference>
<dbReference type="AlphaFoldDB" id="A0A8H3M0K3"/>
<dbReference type="GO" id="GO:0045040">
    <property type="term" value="P:protein insertion into mitochondrial outer membrane"/>
    <property type="evidence" value="ECO:0007669"/>
    <property type="project" value="TreeGrafter"/>
</dbReference>
<dbReference type="EMBL" id="BLAL01000270">
    <property type="protein sequence ID" value="GES98457.1"/>
    <property type="molecule type" value="Genomic_DNA"/>
</dbReference>
<evidence type="ECO:0000313" key="1">
    <source>
        <dbReference type="EMBL" id="GES98457.1"/>
    </source>
</evidence>
<dbReference type="Pfam" id="PF08219">
    <property type="entry name" value="TOM13"/>
    <property type="match status" value="1"/>
</dbReference>
<dbReference type="PANTHER" id="PTHR28241">
    <property type="entry name" value="MITOCHONDRIAL IMPORT PROTEIN 1"/>
    <property type="match status" value="1"/>
</dbReference>
<dbReference type="GO" id="GO:0005741">
    <property type="term" value="C:mitochondrial outer membrane"/>
    <property type="evidence" value="ECO:0007669"/>
    <property type="project" value="InterPro"/>
</dbReference>
<organism evidence="1 2">
    <name type="scientific">Rhizophagus clarus</name>
    <dbReference type="NCBI Taxonomy" id="94130"/>
    <lineage>
        <taxon>Eukaryota</taxon>
        <taxon>Fungi</taxon>
        <taxon>Fungi incertae sedis</taxon>
        <taxon>Mucoromycota</taxon>
        <taxon>Glomeromycotina</taxon>
        <taxon>Glomeromycetes</taxon>
        <taxon>Glomerales</taxon>
        <taxon>Glomeraceae</taxon>
        <taxon>Rhizophagus</taxon>
    </lineage>
</organism>
<dbReference type="Proteomes" id="UP000615446">
    <property type="component" value="Unassembled WGS sequence"/>
</dbReference>
<dbReference type="GO" id="GO:0070096">
    <property type="term" value="P:mitochondrial outer membrane translocase complex assembly"/>
    <property type="evidence" value="ECO:0007669"/>
    <property type="project" value="TreeGrafter"/>
</dbReference>
<comment type="caution">
    <text evidence="1">The sequence shown here is derived from an EMBL/GenBank/DDBJ whole genome shotgun (WGS) entry which is preliminary data.</text>
</comment>
<dbReference type="OrthoDB" id="5529571at2759"/>
<accession>A0A8H3M0K3</accession>
<dbReference type="PANTHER" id="PTHR28241:SF1">
    <property type="entry name" value="MITOCHONDRIAL IMPORT PROTEIN 1"/>
    <property type="match status" value="1"/>
</dbReference>
<name>A0A8H3M0K3_9GLOM</name>
<protein>
    <submittedName>
        <fullName evidence="1">Outer membrane protein TOM13</fullName>
    </submittedName>
</protein>
<sequence length="243" mass="28500">MYMVHVIPRVRRPKVQTLEILSGNYDFLNELEFFVTEYRLRLIHYNVFNKEISHVEVILVNFKKTSSRKREYYLNFQFNIIKIFVLQNDPPHMGDSPTTPSRYDRHIFRRDSTRRGSQTGDDPYYHSNNNNSQDVVPFYRHPKFISFLEILTMNFVFPFINGVMLGFGEICANELAFRMGWFGIRNLPLMSGRNVIPLGPRRKYGTGLGEIKTKRTKIVDGKEITEEETEMVYAQMAPTGPIV</sequence>
<evidence type="ECO:0000313" key="2">
    <source>
        <dbReference type="Proteomes" id="UP000615446"/>
    </source>
</evidence>